<evidence type="ECO:0000313" key="2">
    <source>
        <dbReference type="Proteomes" id="UP001063166"/>
    </source>
</evidence>
<dbReference type="SUPFAM" id="SSF52047">
    <property type="entry name" value="RNI-like"/>
    <property type="match status" value="1"/>
</dbReference>
<gene>
    <name evidence="1" type="ORF">LshimejAT787_1900970</name>
</gene>
<evidence type="ECO:0008006" key="3">
    <source>
        <dbReference type="Google" id="ProtNLM"/>
    </source>
</evidence>
<dbReference type="AlphaFoldDB" id="A0A9P3Q0P0"/>
<dbReference type="InterPro" id="IPR032675">
    <property type="entry name" value="LRR_dom_sf"/>
</dbReference>
<sequence length="554" mass="61594">MHPALEIPELSYLIFRNLLGDSSHSRLDLLSCCLTCRAFSEPALDLIWKDLPSVTVMPFASPSQYETVLNPDDHEYDGTAFSNHLERLKFYGRRVRVMWVHSKLTPQLLKCIVNLTSNSPSALSPLTCLMSTVFPSLTRLNVVLPVSPSFENLYDLQIRAFFVPTVKALALYCGASARYDHLTAALRSVRAVQPSLTSLTLGPEIISEFNDPPPTTLDDELSSLIHALPRLKKFQLPPYLITHPVLTAIVRMPALEQLALFHPPYIQWKRSVPAGNTLPVVRESSEDSPSCLFSLEIKSTFDFIPHALYMHPSLTSYISRLSLSCLPPGPRITLKSFFSPTLSSAALGSLTHLSLDFASPTFSVLQPHGLDADFFAPLFATPFISHLVSFHVRHNAPLDMAEQDFDAMARSMPKLESLCLVVIPFMAPRRVRIPASIAALASFTTHCPRLREITLPVNAETLIIPEAEHFRALAGVHSVAVDMSVSLVGDDVVAVAKVLAKLFPNRRAQLTSYWADHLRHLQATLKDCSEEGLSGYRATYARRWRTIGKLLHQS</sequence>
<dbReference type="EMBL" id="BRPK01000019">
    <property type="protein sequence ID" value="GLB45019.1"/>
    <property type="molecule type" value="Genomic_DNA"/>
</dbReference>
<proteinExistence type="predicted"/>
<dbReference type="Gene3D" id="3.80.10.10">
    <property type="entry name" value="Ribonuclease Inhibitor"/>
    <property type="match status" value="1"/>
</dbReference>
<dbReference type="Proteomes" id="UP001063166">
    <property type="component" value="Unassembled WGS sequence"/>
</dbReference>
<dbReference type="OrthoDB" id="3543113at2759"/>
<reference evidence="1" key="1">
    <citation type="submission" date="2022-07" db="EMBL/GenBank/DDBJ databases">
        <title>The genome of Lyophyllum shimeji provides insight into the initial evolution of ectomycorrhizal fungal genome.</title>
        <authorList>
            <person name="Kobayashi Y."/>
            <person name="Shibata T."/>
            <person name="Hirakawa H."/>
            <person name="Shigenobu S."/>
            <person name="Nishiyama T."/>
            <person name="Yamada A."/>
            <person name="Hasebe M."/>
            <person name="Kawaguchi M."/>
        </authorList>
    </citation>
    <scope>NUCLEOTIDE SEQUENCE</scope>
    <source>
        <strain evidence="1">AT787</strain>
    </source>
</reference>
<evidence type="ECO:0000313" key="1">
    <source>
        <dbReference type="EMBL" id="GLB45019.1"/>
    </source>
</evidence>
<protein>
    <recommendedName>
        <fullName evidence="3">F-box domain-containing protein</fullName>
    </recommendedName>
</protein>
<organism evidence="1 2">
    <name type="scientific">Lyophyllum shimeji</name>
    <name type="common">Hon-shimeji</name>
    <name type="synonym">Tricholoma shimeji</name>
    <dbReference type="NCBI Taxonomy" id="47721"/>
    <lineage>
        <taxon>Eukaryota</taxon>
        <taxon>Fungi</taxon>
        <taxon>Dikarya</taxon>
        <taxon>Basidiomycota</taxon>
        <taxon>Agaricomycotina</taxon>
        <taxon>Agaricomycetes</taxon>
        <taxon>Agaricomycetidae</taxon>
        <taxon>Agaricales</taxon>
        <taxon>Tricholomatineae</taxon>
        <taxon>Lyophyllaceae</taxon>
        <taxon>Lyophyllum</taxon>
    </lineage>
</organism>
<name>A0A9P3Q0P0_LYOSH</name>
<keyword evidence="2" id="KW-1185">Reference proteome</keyword>
<comment type="caution">
    <text evidence="1">The sequence shown here is derived from an EMBL/GenBank/DDBJ whole genome shotgun (WGS) entry which is preliminary data.</text>
</comment>
<accession>A0A9P3Q0P0</accession>